<evidence type="ECO:0000313" key="5">
    <source>
        <dbReference type="EMBL" id="MFC5067912.1"/>
    </source>
</evidence>
<comment type="caution">
    <text evidence="5">The sequence shown here is derived from an EMBL/GenBank/DDBJ whole genome shotgun (WGS) entry which is preliminary data.</text>
</comment>
<reference evidence="6" key="1">
    <citation type="journal article" date="2019" name="Int. J. Syst. Evol. Microbiol.">
        <title>The Global Catalogue of Microorganisms (GCM) 10K type strain sequencing project: providing services to taxonomists for standard genome sequencing and annotation.</title>
        <authorList>
            <consortium name="The Broad Institute Genomics Platform"/>
            <consortium name="The Broad Institute Genome Sequencing Center for Infectious Disease"/>
            <person name="Wu L."/>
            <person name="Ma J."/>
        </authorList>
    </citation>
    <scope>NUCLEOTIDE SEQUENCE [LARGE SCALE GENOMIC DNA]</scope>
    <source>
        <strain evidence="6">CGMCC 1.16444</strain>
    </source>
</reference>
<dbReference type="SUPFAM" id="SSF53613">
    <property type="entry name" value="Ribokinase-like"/>
    <property type="match status" value="1"/>
</dbReference>
<proteinExistence type="inferred from homology"/>
<keyword evidence="2" id="KW-0808">Transferase</keyword>
<dbReference type="InterPro" id="IPR029056">
    <property type="entry name" value="Ribokinase-like"/>
</dbReference>
<gene>
    <name evidence="5" type="ORF">ACFPFW_07760</name>
</gene>
<dbReference type="CDD" id="cd01166">
    <property type="entry name" value="KdgK"/>
    <property type="match status" value="1"/>
</dbReference>
<comment type="similarity">
    <text evidence="1">Belongs to the carbohydrate kinase PfkB family.</text>
</comment>
<dbReference type="PANTHER" id="PTHR43085:SF15">
    <property type="entry name" value="2-DEHYDRO-3-DEOXYGLUCONOKINASE"/>
    <property type="match status" value="1"/>
</dbReference>
<accession>A0ABV9Z0D2</accession>
<dbReference type="PANTHER" id="PTHR43085">
    <property type="entry name" value="HEXOKINASE FAMILY MEMBER"/>
    <property type="match status" value="1"/>
</dbReference>
<dbReference type="EMBL" id="JBHSJF010000006">
    <property type="protein sequence ID" value="MFC5067912.1"/>
    <property type="molecule type" value="Genomic_DNA"/>
</dbReference>
<dbReference type="Pfam" id="PF00294">
    <property type="entry name" value="PfkB"/>
    <property type="match status" value="1"/>
</dbReference>
<keyword evidence="6" id="KW-1185">Reference proteome</keyword>
<evidence type="ECO:0000256" key="1">
    <source>
        <dbReference type="ARBA" id="ARBA00010688"/>
    </source>
</evidence>
<keyword evidence="3 5" id="KW-0418">Kinase</keyword>
<feature type="domain" description="Carbohydrate kinase PfkB" evidence="4">
    <location>
        <begin position="5"/>
        <end position="298"/>
    </location>
</feature>
<evidence type="ECO:0000256" key="3">
    <source>
        <dbReference type="ARBA" id="ARBA00022777"/>
    </source>
</evidence>
<evidence type="ECO:0000259" key="4">
    <source>
        <dbReference type="Pfam" id="PF00294"/>
    </source>
</evidence>
<dbReference type="InterPro" id="IPR050306">
    <property type="entry name" value="PfkB_Carbo_kinase"/>
</dbReference>
<protein>
    <submittedName>
        <fullName evidence="5">Sugar kinase</fullName>
    </submittedName>
</protein>
<dbReference type="Gene3D" id="3.40.1190.20">
    <property type="match status" value="1"/>
</dbReference>
<dbReference type="InterPro" id="IPR011611">
    <property type="entry name" value="PfkB_dom"/>
</dbReference>
<sequence length="315" mass="33582">MKNFDILCIGEPLMEFAEVTRNDERMMLPGFGGDTMNVAVAAARQGANVAVFTALGDDTFGRDFLSLWDREGIDRSTVISRQNGRTGVYFITYRPDGHEFTYARAGSAASLMTADELPSNLLADTRILHVSGISQAISESASDAVSVAIAKAKSAGALISYDTNLRLRLWSLERARAIIHEAIAHADIARPGLDDARQLTGLNTPDEIADFYLRLGPKIVALTLGSEGCLVATPDERRVVPGIKVEAVDASGAGDTFGGAFLAEYLRSGDPFTAARHANAAAALQTRGHGAVAPMPTRQEVETALTERTASRNAS</sequence>
<organism evidence="5 6">
    <name type="scientific">Flaviflagellibacter deserti</name>
    <dbReference type="NCBI Taxonomy" id="2267266"/>
    <lineage>
        <taxon>Bacteria</taxon>
        <taxon>Pseudomonadati</taxon>
        <taxon>Pseudomonadota</taxon>
        <taxon>Alphaproteobacteria</taxon>
        <taxon>Hyphomicrobiales</taxon>
        <taxon>Flaviflagellibacter</taxon>
    </lineage>
</organism>
<name>A0ABV9Z0D2_9HYPH</name>
<dbReference type="GO" id="GO:0016301">
    <property type="term" value="F:kinase activity"/>
    <property type="evidence" value="ECO:0007669"/>
    <property type="project" value="UniProtKB-KW"/>
</dbReference>
<dbReference type="Proteomes" id="UP001595796">
    <property type="component" value="Unassembled WGS sequence"/>
</dbReference>
<evidence type="ECO:0000313" key="6">
    <source>
        <dbReference type="Proteomes" id="UP001595796"/>
    </source>
</evidence>
<evidence type="ECO:0000256" key="2">
    <source>
        <dbReference type="ARBA" id="ARBA00022679"/>
    </source>
</evidence>
<dbReference type="RefSeq" id="WP_114956528.1">
    <property type="nucleotide sequence ID" value="NZ_JBHSJF010000006.1"/>
</dbReference>